<feature type="transmembrane region" description="Helical" evidence="1">
    <location>
        <begin position="243"/>
        <end position="264"/>
    </location>
</feature>
<dbReference type="Proteomes" id="UP000641954">
    <property type="component" value="Unassembled WGS sequence"/>
</dbReference>
<reference evidence="2 3" key="1">
    <citation type="journal article" date="2020" name="ISME J.">
        <title>Comparative genomics reveals insights into cyanobacterial evolution and habitat adaptation.</title>
        <authorList>
            <person name="Chen M.Y."/>
            <person name="Teng W.K."/>
            <person name="Zhao L."/>
            <person name="Hu C.X."/>
            <person name="Zhou Y.K."/>
            <person name="Han B.P."/>
            <person name="Song L.R."/>
            <person name="Shu W.S."/>
        </authorList>
    </citation>
    <scope>NUCLEOTIDE SEQUENCE [LARGE SCALE GENOMIC DNA]</scope>
    <source>
        <strain evidence="2 3">FACHB-1370</strain>
    </source>
</reference>
<dbReference type="InterPro" id="IPR011990">
    <property type="entry name" value="TPR-like_helical_dom_sf"/>
</dbReference>
<gene>
    <name evidence="2" type="ORF">H6G72_14875</name>
</gene>
<name>A0ABR8EE41_9CYAN</name>
<dbReference type="Gene3D" id="1.25.40.10">
    <property type="entry name" value="Tetratricopeptide repeat domain"/>
    <property type="match status" value="1"/>
</dbReference>
<sequence>MSVPELEAAIQRYDAAIADIESRIQTAAIVQAKLVRDAVLGDAVKSATRDALNSKAEKFDLPQVVPQATQQVMTEKSLEAIAAKIINLALNADGIDTEIDPTIQTAVATFAKELSQEITHEQILEVLTARDGVQWALSQETPVLTGKLLAQLKRGDRYLKSPQWQTLISLINLDEWREMFHPPQTAWWWYCEPKPSAPTPKRFSFWDWLDLPCNLLTWFFLTISVSLVGDMAAQVFAGDSDNALGIFALISPTVLTFFSGKQALTQKGKEDIQIWLESWKIHKKYVHEVSAVISLFLCGFILIFYKLLVPNIADYLGQKYEQAGELKAAQQKYELAVKFQYTPAYPKLARVLVEQGKPEYEAAEKTIREGLQVAQAKKDQPNLDATLVVLNKLARAYNLQKNTTNTIPLVAEGWKNSKGASDRVTYNLMTNYGWGYLNRENYNYALSWLESARDITNTLPELSKHPDHYCLLGIVYQQINQMPKNWQIYRENEKESWAKCIKFSSDETLEEIEWSKQGQTYLDMIENTDKGVK</sequence>
<dbReference type="EMBL" id="JACJSK010000019">
    <property type="protein sequence ID" value="MBD2545096.1"/>
    <property type="molecule type" value="Genomic_DNA"/>
</dbReference>
<evidence type="ECO:0000313" key="3">
    <source>
        <dbReference type="Proteomes" id="UP000641954"/>
    </source>
</evidence>
<keyword evidence="1" id="KW-1133">Transmembrane helix</keyword>
<feature type="transmembrane region" description="Helical" evidence="1">
    <location>
        <begin position="215"/>
        <end position="237"/>
    </location>
</feature>
<evidence type="ECO:0000313" key="2">
    <source>
        <dbReference type="EMBL" id="MBD2545096.1"/>
    </source>
</evidence>
<evidence type="ECO:0008006" key="4">
    <source>
        <dbReference type="Google" id="ProtNLM"/>
    </source>
</evidence>
<evidence type="ECO:0000256" key="1">
    <source>
        <dbReference type="SAM" id="Phobius"/>
    </source>
</evidence>
<keyword evidence="1" id="KW-0472">Membrane</keyword>
<organism evidence="2 3">
    <name type="scientific">Planktothricoides raciborskii FACHB-1370</name>
    <dbReference type="NCBI Taxonomy" id="2949576"/>
    <lineage>
        <taxon>Bacteria</taxon>
        <taxon>Bacillati</taxon>
        <taxon>Cyanobacteriota</taxon>
        <taxon>Cyanophyceae</taxon>
        <taxon>Oscillatoriophycideae</taxon>
        <taxon>Oscillatoriales</taxon>
        <taxon>Oscillatoriaceae</taxon>
        <taxon>Planktothricoides</taxon>
    </lineage>
</organism>
<dbReference type="RefSeq" id="WP_190878909.1">
    <property type="nucleotide sequence ID" value="NZ_JACJSK010000019.1"/>
</dbReference>
<proteinExistence type="predicted"/>
<protein>
    <recommendedName>
        <fullName evidence="4">Tetratricopeptide repeat protein</fullName>
    </recommendedName>
</protein>
<accession>A0ABR8EE41</accession>
<dbReference type="SUPFAM" id="SSF48452">
    <property type="entry name" value="TPR-like"/>
    <property type="match status" value="1"/>
</dbReference>
<keyword evidence="3" id="KW-1185">Reference proteome</keyword>
<keyword evidence="1" id="KW-0812">Transmembrane</keyword>
<comment type="caution">
    <text evidence="2">The sequence shown here is derived from an EMBL/GenBank/DDBJ whole genome shotgun (WGS) entry which is preliminary data.</text>
</comment>
<feature type="transmembrane region" description="Helical" evidence="1">
    <location>
        <begin position="285"/>
        <end position="305"/>
    </location>
</feature>